<evidence type="ECO:0000259" key="8">
    <source>
        <dbReference type="PROSITE" id="PS51379"/>
    </source>
</evidence>
<dbReference type="AlphaFoldDB" id="A0A839ISY6"/>
<protein>
    <submittedName>
        <fullName evidence="9">4Fe-4S dicluster domain-containing protein</fullName>
    </submittedName>
</protein>
<keyword evidence="10" id="KW-1185">Reference proteome</keyword>
<evidence type="ECO:0000256" key="3">
    <source>
        <dbReference type="ARBA" id="ARBA00022485"/>
    </source>
</evidence>
<dbReference type="GO" id="GO:0009055">
    <property type="term" value="F:electron transfer activity"/>
    <property type="evidence" value="ECO:0007669"/>
    <property type="project" value="InterPro"/>
</dbReference>
<feature type="domain" description="4Fe-4S ferredoxin-type" evidence="8">
    <location>
        <begin position="44"/>
        <end position="77"/>
    </location>
</feature>
<keyword evidence="2" id="KW-0813">Transport</keyword>
<accession>A0A839ISY6</accession>
<feature type="domain" description="4Fe-4S ferredoxin-type" evidence="8">
    <location>
        <begin position="4"/>
        <end position="32"/>
    </location>
</feature>
<dbReference type="FunFam" id="3.30.70.20:FF:000013">
    <property type="entry name" value="Formate dehydrogenase iron-sulfur subunit"/>
    <property type="match status" value="1"/>
</dbReference>
<organism evidence="9 10">
    <name type="scientific">Oceanospirillum sediminis</name>
    <dbReference type="NCBI Taxonomy" id="2760088"/>
    <lineage>
        <taxon>Bacteria</taxon>
        <taxon>Pseudomonadati</taxon>
        <taxon>Pseudomonadota</taxon>
        <taxon>Gammaproteobacteria</taxon>
        <taxon>Oceanospirillales</taxon>
        <taxon>Oceanospirillaceae</taxon>
        <taxon>Oceanospirillum</taxon>
    </lineage>
</organism>
<evidence type="ECO:0000256" key="4">
    <source>
        <dbReference type="ARBA" id="ARBA00022723"/>
    </source>
</evidence>
<dbReference type="PROSITE" id="PS51379">
    <property type="entry name" value="4FE4S_FER_2"/>
    <property type="match status" value="3"/>
</dbReference>
<evidence type="ECO:0000313" key="9">
    <source>
        <dbReference type="EMBL" id="MBB1488563.1"/>
    </source>
</evidence>
<dbReference type="Pfam" id="PF13247">
    <property type="entry name" value="Fer4_11"/>
    <property type="match status" value="1"/>
</dbReference>
<feature type="domain" description="4Fe-4S ferredoxin-type" evidence="8">
    <location>
        <begin position="78"/>
        <end position="107"/>
    </location>
</feature>
<dbReference type="RefSeq" id="WP_182810333.1">
    <property type="nucleotide sequence ID" value="NZ_JACJFM010000030.1"/>
</dbReference>
<dbReference type="CDD" id="cd16371">
    <property type="entry name" value="DMSOR_beta_like"/>
    <property type="match status" value="1"/>
</dbReference>
<dbReference type="PANTHER" id="PTHR43177">
    <property type="entry name" value="PROTEIN NRFC"/>
    <property type="match status" value="1"/>
</dbReference>
<evidence type="ECO:0000256" key="2">
    <source>
        <dbReference type="ARBA" id="ARBA00022448"/>
    </source>
</evidence>
<dbReference type="InterPro" id="IPR017896">
    <property type="entry name" value="4Fe4S_Fe-S-bd"/>
</dbReference>
<keyword evidence="5" id="KW-0249">Electron transport</keyword>
<comment type="caution">
    <text evidence="9">The sequence shown here is derived from an EMBL/GenBank/DDBJ whole genome shotgun (WGS) entry which is preliminary data.</text>
</comment>
<dbReference type="GO" id="GO:0051539">
    <property type="term" value="F:4 iron, 4 sulfur cluster binding"/>
    <property type="evidence" value="ECO:0007669"/>
    <property type="project" value="UniProtKB-KW"/>
</dbReference>
<dbReference type="Gene3D" id="3.30.70.20">
    <property type="match status" value="2"/>
</dbReference>
<sequence>MAKMKFLCDSERCIECNGCVTACKNANETEWGIQRRRVVTIDDGEPNETSISVACMHCTDAPCMAVCPTDCFYQTDDGIVLHDKDLCIGCGYCLFACPFGAPQFPKQGAFGERGKMDKCTFCAGGPEEDPAKQKAKYGANRIAEGKLPLCAEMCSTKALLAGDAQTVSDIFRERVVYRGHKDGAWSSLDSEKAVPGEMSQQQMAALADELAVDAGNIIAKA</sequence>
<keyword evidence="7" id="KW-0411">Iron-sulfur</keyword>
<keyword evidence="6" id="KW-0408">Iron</keyword>
<dbReference type="PRINTS" id="PR00354">
    <property type="entry name" value="7FE8SFRDOXIN"/>
</dbReference>
<dbReference type="GO" id="GO:0046872">
    <property type="term" value="F:metal ion binding"/>
    <property type="evidence" value="ECO:0007669"/>
    <property type="project" value="UniProtKB-KW"/>
</dbReference>
<dbReference type="EMBL" id="JACJFM010000030">
    <property type="protein sequence ID" value="MBB1488563.1"/>
    <property type="molecule type" value="Genomic_DNA"/>
</dbReference>
<evidence type="ECO:0000256" key="5">
    <source>
        <dbReference type="ARBA" id="ARBA00022982"/>
    </source>
</evidence>
<dbReference type="SUPFAM" id="SSF54862">
    <property type="entry name" value="4Fe-4S ferredoxins"/>
    <property type="match status" value="1"/>
</dbReference>
<evidence type="ECO:0000256" key="6">
    <source>
        <dbReference type="ARBA" id="ARBA00023004"/>
    </source>
</evidence>
<evidence type="ECO:0000256" key="1">
    <source>
        <dbReference type="ARBA" id="ARBA00001966"/>
    </source>
</evidence>
<keyword evidence="4" id="KW-0479">Metal-binding</keyword>
<evidence type="ECO:0000256" key="7">
    <source>
        <dbReference type="ARBA" id="ARBA00023014"/>
    </source>
</evidence>
<dbReference type="PANTHER" id="PTHR43177:SF3">
    <property type="entry name" value="PROTEIN NRFC HOMOLOG"/>
    <property type="match status" value="1"/>
</dbReference>
<dbReference type="InterPro" id="IPR017900">
    <property type="entry name" value="4Fe4S_Fe_S_CS"/>
</dbReference>
<dbReference type="PROSITE" id="PS00198">
    <property type="entry name" value="4FE4S_FER_1"/>
    <property type="match status" value="1"/>
</dbReference>
<name>A0A839ISY6_9GAMM</name>
<dbReference type="InterPro" id="IPR050954">
    <property type="entry name" value="ET_IronSulfur_Cluster-Binding"/>
</dbReference>
<gene>
    <name evidence="9" type="ORF">H4O21_18315</name>
</gene>
<comment type="cofactor">
    <cofactor evidence="1">
        <name>[4Fe-4S] cluster</name>
        <dbReference type="ChEBI" id="CHEBI:49883"/>
    </cofactor>
</comment>
<evidence type="ECO:0000313" key="10">
    <source>
        <dbReference type="Proteomes" id="UP000565262"/>
    </source>
</evidence>
<dbReference type="NCBIfam" id="NF038355">
    <property type="entry name" value="FDH3_beta"/>
    <property type="match status" value="1"/>
</dbReference>
<proteinExistence type="predicted"/>
<reference evidence="9 10" key="1">
    <citation type="submission" date="2020-08" db="EMBL/GenBank/DDBJ databases">
        <title>Oceanospirillum sp. nov. isolated from marine sediment.</title>
        <authorList>
            <person name="Ji X."/>
        </authorList>
    </citation>
    <scope>NUCLEOTIDE SEQUENCE [LARGE SCALE GENOMIC DNA]</scope>
    <source>
        <strain evidence="9 10">D5</strain>
    </source>
</reference>
<dbReference type="InterPro" id="IPR000813">
    <property type="entry name" value="7Fe_ferredoxin"/>
</dbReference>
<dbReference type="Proteomes" id="UP000565262">
    <property type="component" value="Unassembled WGS sequence"/>
</dbReference>
<keyword evidence="3" id="KW-0004">4Fe-4S</keyword>